<dbReference type="EMBL" id="GG679448">
    <property type="protein sequence ID" value="EER07938.1"/>
    <property type="molecule type" value="Genomic_DNA"/>
</dbReference>
<protein>
    <submittedName>
        <fullName evidence="1">Uncharacterized protein</fullName>
    </submittedName>
</protein>
<sequence>MMTTPVPFPTTALKTATTPSTMIYRYSHFEEIPNTSQVGSRCSNRRFMLHSECYYPFIRMPSTSSLPLPPSRVCSLPFVRHTYPKSTNVEASRNEALYFCTPATPHVVLPFLSQGRTIN</sequence>
<keyword evidence="2" id="KW-1185">Reference proteome</keyword>
<evidence type="ECO:0000313" key="1">
    <source>
        <dbReference type="EMBL" id="EER07938.1"/>
    </source>
</evidence>
<dbReference type="Proteomes" id="UP000007800">
    <property type="component" value="Unassembled WGS sequence"/>
</dbReference>
<dbReference type="InParanoid" id="C5L5Q7"/>
<dbReference type="RefSeq" id="XP_002776122.1">
    <property type="nucleotide sequence ID" value="XM_002776076.1"/>
</dbReference>
<name>C5L5Q7_PERM5</name>
<evidence type="ECO:0000313" key="2">
    <source>
        <dbReference type="Proteomes" id="UP000007800"/>
    </source>
</evidence>
<organism evidence="2">
    <name type="scientific">Perkinsus marinus (strain ATCC 50983 / TXsc)</name>
    <dbReference type="NCBI Taxonomy" id="423536"/>
    <lineage>
        <taxon>Eukaryota</taxon>
        <taxon>Sar</taxon>
        <taxon>Alveolata</taxon>
        <taxon>Perkinsozoa</taxon>
        <taxon>Perkinsea</taxon>
        <taxon>Perkinsida</taxon>
        <taxon>Perkinsidae</taxon>
        <taxon>Perkinsus</taxon>
    </lineage>
</organism>
<reference evidence="1 2" key="1">
    <citation type="submission" date="2008-07" db="EMBL/GenBank/DDBJ databases">
        <authorList>
            <person name="El-Sayed N."/>
            <person name="Caler E."/>
            <person name="Inman J."/>
            <person name="Amedeo P."/>
            <person name="Hass B."/>
            <person name="Wortman J."/>
        </authorList>
    </citation>
    <scope>NUCLEOTIDE SEQUENCE [LARGE SCALE GENOMIC DNA]</scope>
    <source>
        <strain evidence="2">ATCC 50983 / TXsc</strain>
    </source>
</reference>
<proteinExistence type="predicted"/>
<accession>C5L5Q7</accession>
<dbReference type="GeneID" id="9064033"/>
<gene>
    <name evidence="1" type="ORF">Pmar_PMAR003257</name>
</gene>
<dbReference type="AlphaFoldDB" id="C5L5Q7"/>